<evidence type="ECO:0000256" key="1">
    <source>
        <dbReference type="ARBA" id="ARBA00004651"/>
    </source>
</evidence>
<sequence length="68" mass="7519">MVYSFLWITLGTIFIGATHDFFSGFMSLRNDGFTMPAIILKYLETTARQFVAFVTIITGVLGAAVFST</sequence>
<dbReference type="Pfam" id="PF02554">
    <property type="entry name" value="CstA"/>
    <property type="match status" value="1"/>
</dbReference>
<evidence type="ECO:0000256" key="2">
    <source>
        <dbReference type="ARBA" id="ARBA00022475"/>
    </source>
</evidence>
<keyword evidence="5 6" id="KW-0472">Membrane</keyword>
<evidence type="ECO:0000256" key="3">
    <source>
        <dbReference type="ARBA" id="ARBA00022692"/>
    </source>
</evidence>
<dbReference type="EMBL" id="SUTE01000052">
    <property type="protein sequence ID" value="MBE6505436.1"/>
    <property type="molecule type" value="Genomic_DNA"/>
</dbReference>
<dbReference type="InterPro" id="IPR003706">
    <property type="entry name" value="CstA_N"/>
</dbReference>
<gene>
    <name evidence="8" type="ORF">E7Z73_06820</name>
</gene>
<dbReference type="AlphaFoldDB" id="A0A8T3VH03"/>
<keyword evidence="3 6" id="KW-0812">Transmembrane</keyword>
<evidence type="ECO:0000313" key="8">
    <source>
        <dbReference type="EMBL" id="MBE6505436.1"/>
    </source>
</evidence>
<dbReference type="PANTHER" id="PTHR30252">
    <property type="entry name" value="INNER MEMBRANE PEPTIDE TRANSPORTER"/>
    <property type="match status" value="1"/>
</dbReference>
<dbReference type="GO" id="GO:0009267">
    <property type="term" value="P:cellular response to starvation"/>
    <property type="evidence" value="ECO:0007669"/>
    <property type="project" value="InterPro"/>
</dbReference>
<feature type="transmembrane region" description="Helical" evidence="6">
    <location>
        <begin position="49"/>
        <end position="67"/>
    </location>
</feature>
<dbReference type="RefSeq" id="WP_369693503.1">
    <property type="nucleotide sequence ID" value="NZ_SUTE01000052.1"/>
</dbReference>
<proteinExistence type="predicted"/>
<keyword evidence="2" id="KW-1003">Cell membrane</keyword>
<dbReference type="PANTHER" id="PTHR30252:SF4">
    <property type="entry name" value="CARBON STARVATION"/>
    <property type="match status" value="1"/>
</dbReference>
<accession>A0A8T3VH03</accession>
<protein>
    <recommendedName>
        <fullName evidence="7">CstA N-terminal domain-containing protein</fullName>
    </recommendedName>
</protein>
<evidence type="ECO:0000256" key="6">
    <source>
        <dbReference type="SAM" id="Phobius"/>
    </source>
</evidence>
<feature type="domain" description="CstA N-terminal" evidence="7">
    <location>
        <begin position="4"/>
        <end position="67"/>
    </location>
</feature>
<comment type="subcellular location">
    <subcellularLocation>
        <location evidence="1">Cell membrane</location>
        <topology evidence="1">Multi-pass membrane protein</topology>
    </subcellularLocation>
</comment>
<dbReference type="InterPro" id="IPR051605">
    <property type="entry name" value="CstA"/>
</dbReference>
<evidence type="ECO:0000256" key="5">
    <source>
        <dbReference type="ARBA" id="ARBA00023136"/>
    </source>
</evidence>
<reference evidence="8" key="1">
    <citation type="submission" date="2019-04" db="EMBL/GenBank/DDBJ databases">
        <title>Evolution of Biomass-Degrading Anaerobic Consortia Revealed by Metagenomics.</title>
        <authorList>
            <person name="Peng X."/>
        </authorList>
    </citation>
    <scope>NUCLEOTIDE SEQUENCE</scope>
    <source>
        <strain evidence="8">SIG12</strain>
    </source>
</reference>
<evidence type="ECO:0000259" key="7">
    <source>
        <dbReference type="Pfam" id="PF02554"/>
    </source>
</evidence>
<comment type="caution">
    <text evidence="8">The sequence shown here is derived from an EMBL/GenBank/DDBJ whole genome shotgun (WGS) entry which is preliminary data.</text>
</comment>
<organism evidence="8 9">
    <name type="scientific">Methanobrevibacter millerae</name>
    <dbReference type="NCBI Taxonomy" id="230361"/>
    <lineage>
        <taxon>Archaea</taxon>
        <taxon>Methanobacteriati</taxon>
        <taxon>Methanobacteriota</taxon>
        <taxon>Methanomada group</taxon>
        <taxon>Methanobacteria</taxon>
        <taxon>Methanobacteriales</taxon>
        <taxon>Methanobacteriaceae</taxon>
        <taxon>Methanobrevibacter</taxon>
    </lineage>
</organism>
<evidence type="ECO:0000313" key="9">
    <source>
        <dbReference type="Proteomes" id="UP000762703"/>
    </source>
</evidence>
<evidence type="ECO:0000256" key="4">
    <source>
        <dbReference type="ARBA" id="ARBA00022989"/>
    </source>
</evidence>
<dbReference type="GO" id="GO:0005886">
    <property type="term" value="C:plasma membrane"/>
    <property type="evidence" value="ECO:0007669"/>
    <property type="project" value="UniProtKB-SubCell"/>
</dbReference>
<name>A0A8T3VH03_9EURY</name>
<feature type="transmembrane region" description="Helical" evidence="6">
    <location>
        <begin position="6"/>
        <end position="28"/>
    </location>
</feature>
<dbReference type="Proteomes" id="UP000762703">
    <property type="component" value="Unassembled WGS sequence"/>
</dbReference>
<keyword evidence="4 6" id="KW-1133">Transmembrane helix</keyword>